<keyword evidence="15" id="KW-1185">Reference proteome</keyword>
<evidence type="ECO:0000313" key="15">
    <source>
        <dbReference type="Proteomes" id="UP000694569"/>
    </source>
</evidence>
<comment type="subcellular location">
    <subcellularLocation>
        <location evidence="1">Cell membrane</location>
        <topology evidence="1">Single-pass type I membrane protein</topology>
    </subcellularLocation>
</comment>
<feature type="transmembrane region" description="Helical" evidence="12">
    <location>
        <begin position="824"/>
        <end position="842"/>
    </location>
</feature>
<dbReference type="PANTHER" id="PTHR24028:SF133">
    <property type="entry name" value="PROTOCADHERIN ALPHA-4"/>
    <property type="match status" value="1"/>
</dbReference>
<dbReference type="Gene3D" id="2.60.40.60">
    <property type="entry name" value="Cadherins"/>
    <property type="match status" value="7"/>
</dbReference>
<dbReference type="FunFam" id="2.60.40.60:FF:000094">
    <property type="entry name" value="protocadherin gamma-C4 isoform X2"/>
    <property type="match status" value="1"/>
</dbReference>
<evidence type="ECO:0000256" key="12">
    <source>
        <dbReference type="SAM" id="Phobius"/>
    </source>
</evidence>
<evidence type="ECO:0000256" key="3">
    <source>
        <dbReference type="ARBA" id="ARBA00022692"/>
    </source>
</evidence>
<dbReference type="PANTHER" id="PTHR24028">
    <property type="entry name" value="CADHERIN-87A"/>
    <property type="match status" value="1"/>
</dbReference>
<evidence type="ECO:0000256" key="7">
    <source>
        <dbReference type="ARBA" id="ARBA00022889"/>
    </source>
</evidence>
<keyword evidence="5" id="KW-0677">Repeat</keyword>
<protein>
    <recommendedName>
        <fullName evidence="13">Cadherin domain-containing protein</fullName>
    </recommendedName>
</protein>
<dbReference type="GO" id="GO:0005509">
    <property type="term" value="F:calcium ion binding"/>
    <property type="evidence" value="ECO:0007669"/>
    <property type="project" value="UniProtKB-UniRule"/>
</dbReference>
<dbReference type="SUPFAM" id="SSF49313">
    <property type="entry name" value="Cadherin-like"/>
    <property type="match status" value="8"/>
</dbReference>
<evidence type="ECO:0000256" key="1">
    <source>
        <dbReference type="ARBA" id="ARBA00004251"/>
    </source>
</evidence>
<evidence type="ECO:0000256" key="10">
    <source>
        <dbReference type="ARBA" id="ARBA00023180"/>
    </source>
</evidence>
<keyword evidence="8 12" id="KW-1133">Transmembrane helix</keyword>
<sequence>EIYSANLHFYTLRLLFMYHVDVEIEDINDNHPAFSAKEYSFSIAESRLPGSRFPLEVAVDPDVGTNSVTNYELNGSEYFTLEFSKYIQQIRSLELVLKKSLDREHIPVYNLTLVAFDGGKPRYNGTTQLIINVYDINDNTPTFNQPFYQCSVTEHALNGTLVIKLNATDLDKGKNGEILYIFSKLVPIQLLSIFTLHKYTGEIKVNGELDYENTNVYELHVDAVDNGDPQLTGHCKVIVSVVDVNDNPPQMTVTSLSVPVPEDAPQGTTVAIITVHDRDSGENGRVNCHISEPTAFKINPSLKGDFSLTVDTLLDRETQSEYVVVIIAHDGGFPSLSSSTVLTIIVSDVNDNAPQFPMSVDTIFIQENNPPGFQVYKVSAFDPDMNQNSFITYSLIDNTINGIPISSYMSLELVLKKSLDREMHAVHNLTLTAFDGGKPRLSGTTQIMIIVEDLNDNAPSFDKPFYQCSVTEGAPKGTLVFKLNATDLDQGKNGEISYDFNKLVPEHVKNVFSLDKHTGEIRVIGDIDFETSNLFEIQIDAVDGGDYPMVGHCKLLVSVVDINDNPPEMTVTSLAVPVPEDAPQGTIVAIISVHDKDSGVNGRVNCQISEPAPFKINPAFTGDFSLTVDALLDRETQSEYEVVITAKDEGSPPLSSSKIIKIIISDVNDNAPKFDQKTNTIFIKENNPPGSLVFTVSATDPDIKQNSFITYSLIDNTVNGIPISSYISVNPENGNLYALLSFDYEQVTYFQCNIKATDAGLPSLNSTLTLNIFILDVNDNSPTFSPLSVNGVSEVLSVTTAKTAQVGQLITKVKAVDLDCGAEMHCYVLLPFIIIICIMVILY</sequence>
<dbReference type="CDD" id="cd11304">
    <property type="entry name" value="Cadherin_repeat"/>
    <property type="match status" value="7"/>
</dbReference>
<feature type="domain" description="Cadherin" evidence="13">
    <location>
        <begin position="252"/>
        <end position="356"/>
    </location>
</feature>
<dbReference type="FunFam" id="2.60.40.60:FF:000007">
    <property type="entry name" value="Protocadherin alpha 2"/>
    <property type="match status" value="1"/>
</dbReference>
<dbReference type="GO" id="GO:0007156">
    <property type="term" value="P:homophilic cell adhesion via plasma membrane adhesion molecules"/>
    <property type="evidence" value="ECO:0007669"/>
    <property type="project" value="InterPro"/>
</dbReference>
<dbReference type="AlphaFoldDB" id="A0A8C5MEQ0"/>
<dbReference type="PROSITE" id="PS50268">
    <property type="entry name" value="CADHERIN_2"/>
    <property type="match status" value="7"/>
</dbReference>
<evidence type="ECO:0000256" key="9">
    <source>
        <dbReference type="ARBA" id="ARBA00023136"/>
    </source>
</evidence>
<dbReference type="Pfam" id="PF00028">
    <property type="entry name" value="Cadherin"/>
    <property type="match status" value="7"/>
</dbReference>
<feature type="domain" description="Cadherin" evidence="13">
    <location>
        <begin position="35"/>
        <end position="143"/>
    </location>
</feature>
<evidence type="ECO:0000256" key="2">
    <source>
        <dbReference type="ARBA" id="ARBA00022475"/>
    </source>
</evidence>
<feature type="domain" description="Cadherin" evidence="13">
    <location>
        <begin position="357"/>
        <end position="461"/>
    </location>
</feature>
<evidence type="ECO:0000256" key="4">
    <source>
        <dbReference type="ARBA" id="ARBA00022729"/>
    </source>
</evidence>
<evidence type="ECO:0000313" key="14">
    <source>
        <dbReference type="Ensembl" id="ENSLLEP00000010895.1"/>
    </source>
</evidence>
<feature type="domain" description="Cadherin" evidence="13">
    <location>
        <begin position="462"/>
        <end position="569"/>
    </location>
</feature>
<feature type="domain" description="Cadherin" evidence="13">
    <location>
        <begin position="144"/>
        <end position="251"/>
    </location>
</feature>
<name>A0A8C5MEQ0_9ANUR</name>
<feature type="domain" description="Cadherin" evidence="13">
    <location>
        <begin position="570"/>
        <end position="674"/>
    </location>
</feature>
<dbReference type="Proteomes" id="UP000694569">
    <property type="component" value="Unplaced"/>
</dbReference>
<dbReference type="InterPro" id="IPR015919">
    <property type="entry name" value="Cadherin-like_sf"/>
</dbReference>
<dbReference type="InterPro" id="IPR050174">
    <property type="entry name" value="Protocadherin/Cadherin-CA"/>
</dbReference>
<dbReference type="FunFam" id="2.60.40.60:FF:000002">
    <property type="entry name" value="Protocadherin alpha 2"/>
    <property type="match status" value="2"/>
</dbReference>
<evidence type="ECO:0000256" key="6">
    <source>
        <dbReference type="ARBA" id="ARBA00022837"/>
    </source>
</evidence>
<proteinExistence type="predicted"/>
<feature type="domain" description="Cadherin" evidence="13">
    <location>
        <begin position="675"/>
        <end position="784"/>
    </location>
</feature>
<accession>A0A8C5MEQ0</accession>
<evidence type="ECO:0000256" key="11">
    <source>
        <dbReference type="PROSITE-ProRule" id="PRU00043"/>
    </source>
</evidence>
<dbReference type="Ensembl" id="ENSLLET00000011324.1">
    <property type="protein sequence ID" value="ENSLLEP00000010895.1"/>
    <property type="gene ID" value="ENSLLEG00000006913.1"/>
</dbReference>
<dbReference type="GeneTree" id="ENSGT00940000163564"/>
<evidence type="ECO:0000259" key="13">
    <source>
        <dbReference type="PROSITE" id="PS50268"/>
    </source>
</evidence>
<dbReference type="OrthoDB" id="6252479at2759"/>
<dbReference type="GO" id="GO:0005886">
    <property type="term" value="C:plasma membrane"/>
    <property type="evidence" value="ECO:0007669"/>
    <property type="project" value="UniProtKB-SubCell"/>
</dbReference>
<dbReference type="InterPro" id="IPR020894">
    <property type="entry name" value="Cadherin_CS"/>
</dbReference>
<dbReference type="InterPro" id="IPR002126">
    <property type="entry name" value="Cadherin-like_dom"/>
</dbReference>
<dbReference type="SMART" id="SM00112">
    <property type="entry name" value="CA"/>
    <property type="match status" value="7"/>
</dbReference>
<reference evidence="14" key="2">
    <citation type="submission" date="2025-09" db="UniProtKB">
        <authorList>
            <consortium name="Ensembl"/>
        </authorList>
    </citation>
    <scope>IDENTIFICATION</scope>
</reference>
<evidence type="ECO:0000256" key="8">
    <source>
        <dbReference type="ARBA" id="ARBA00022989"/>
    </source>
</evidence>
<keyword evidence="3 12" id="KW-0812">Transmembrane</keyword>
<dbReference type="PRINTS" id="PR00205">
    <property type="entry name" value="CADHERIN"/>
</dbReference>
<organism evidence="14 15">
    <name type="scientific">Leptobrachium leishanense</name>
    <name type="common">Leishan spiny toad</name>
    <dbReference type="NCBI Taxonomy" id="445787"/>
    <lineage>
        <taxon>Eukaryota</taxon>
        <taxon>Metazoa</taxon>
        <taxon>Chordata</taxon>
        <taxon>Craniata</taxon>
        <taxon>Vertebrata</taxon>
        <taxon>Euteleostomi</taxon>
        <taxon>Amphibia</taxon>
        <taxon>Batrachia</taxon>
        <taxon>Anura</taxon>
        <taxon>Pelobatoidea</taxon>
        <taxon>Megophryidae</taxon>
        <taxon>Leptobrachium</taxon>
    </lineage>
</organism>
<keyword evidence="2" id="KW-1003">Cell membrane</keyword>
<keyword evidence="9 12" id="KW-0472">Membrane</keyword>
<dbReference type="FunFam" id="2.60.40.60:FF:000001">
    <property type="entry name" value="Protocadherin alpha 2"/>
    <property type="match status" value="1"/>
</dbReference>
<keyword evidence="6 11" id="KW-0106">Calcium</keyword>
<keyword evidence="7" id="KW-0130">Cell adhesion</keyword>
<dbReference type="PROSITE" id="PS00232">
    <property type="entry name" value="CADHERIN_1"/>
    <property type="match status" value="6"/>
</dbReference>
<dbReference type="FunFam" id="2.60.40.60:FF:000129">
    <property type="entry name" value="protocadherin alpha-C2 isoform X1"/>
    <property type="match status" value="2"/>
</dbReference>
<keyword evidence="4" id="KW-0732">Signal</keyword>
<keyword evidence="10" id="KW-0325">Glycoprotein</keyword>
<reference evidence="14" key="1">
    <citation type="submission" date="2025-08" db="UniProtKB">
        <authorList>
            <consortium name="Ensembl"/>
        </authorList>
    </citation>
    <scope>IDENTIFICATION</scope>
</reference>
<evidence type="ECO:0000256" key="5">
    <source>
        <dbReference type="ARBA" id="ARBA00022737"/>
    </source>
</evidence>